<dbReference type="RefSeq" id="WP_011644334.1">
    <property type="nucleotide sequence ID" value="NC_008347.1"/>
</dbReference>
<feature type="region of interest" description="Disordered" evidence="1">
    <location>
        <begin position="56"/>
        <end position="89"/>
    </location>
</feature>
<dbReference type="KEGG" id="mmr:Mmar10_2397"/>
<dbReference type="Proteomes" id="UP000001964">
    <property type="component" value="Chromosome"/>
</dbReference>
<name>Q0AM04_MARMM</name>
<accession>Q0AM04</accession>
<gene>
    <name evidence="2" type="ordered locus">Mmar10_2397</name>
</gene>
<proteinExistence type="predicted"/>
<dbReference type="eggNOG" id="ENOG502ZEEK">
    <property type="taxonomic scope" value="Bacteria"/>
</dbReference>
<feature type="compositionally biased region" description="Acidic residues" evidence="1">
    <location>
        <begin position="56"/>
        <end position="66"/>
    </location>
</feature>
<dbReference type="STRING" id="394221.Mmar10_2397"/>
<evidence type="ECO:0000256" key="1">
    <source>
        <dbReference type="SAM" id="MobiDB-lite"/>
    </source>
</evidence>
<evidence type="ECO:0000313" key="2">
    <source>
        <dbReference type="EMBL" id="ABI66689.1"/>
    </source>
</evidence>
<feature type="compositionally biased region" description="Acidic residues" evidence="1">
    <location>
        <begin position="80"/>
        <end position="89"/>
    </location>
</feature>
<sequence>MALKGFNVMLQAEDAVGECFVSYGVVAADADAAAKLAEGAALSEGFWAVEIEDAWEPEPEEGDEPLGDIPEVLGRTEPTYLDEDDFDID</sequence>
<dbReference type="AlphaFoldDB" id="Q0AM04"/>
<organism evidence="2 3">
    <name type="scientific">Maricaulis maris (strain MCS10)</name>
    <name type="common">Caulobacter maris</name>
    <dbReference type="NCBI Taxonomy" id="394221"/>
    <lineage>
        <taxon>Bacteria</taxon>
        <taxon>Pseudomonadati</taxon>
        <taxon>Pseudomonadota</taxon>
        <taxon>Alphaproteobacteria</taxon>
        <taxon>Maricaulales</taxon>
        <taxon>Maricaulaceae</taxon>
        <taxon>Maricaulis</taxon>
    </lineage>
</organism>
<keyword evidence="3" id="KW-1185">Reference proteome</keyword>
<dbReference type="HOGENOM" id="CLU_2451106_0_0_5"/>
<reference evidence="2 3" key="1">
    <citation type="submission" date="2006-08" db="EMBL/GenBank/DDBJ databases">
        <title>Complete sequence of Maricaulis maris MCS10.</title>
        <authorList>
            <consortium name="US DOE Joint Genome Institute"/>
            <person name="Copeland A."/>
            <person name="Lucas S."/>
            <person name="Lapidus A."/>
            <person name="Barry K."/>
            <person name="Detter J.C."/>
            <person name="Glavina del Rio T."/>
            <person name="Hammon N."/>
            <person name="Israni S."/>
            <person name="Dalin E."/>
            <person name="Tice H."/>
            <person name="Pitluck S."/>
            <person name="Saunders E."/>
            <person name="Brettin T."/>
            <person name="Bruce D."/>
            <person name="Han C."/>
            <person name="Tapia R."/>
            <person name="Gilna P."/>
            <person name="Schmutz J."/>
            <person name="Larimer F."/>
            <person name="Land M."/>
            <person name="Hauser L."/>
            <person name="Kyrpides N."/>
            <person name="Mikhailova N."/>
            <person name="Viollier P."/>
            <person name="Stephens C."/>
            <person name="Richardson P."/>
        </authorList>
    </citation>
    <scope>NUCLEOTIDE SEQUENCE [LARGE SCALE GENOMIC DNA]</scope>
    <source>
        <strain evidence="2 3">MCS10</strain>
    </source>
</reference>
<protein>
    <submittedName>
        <fullName evidence="2">Uncharacterized protein</fullName>
    </submittedName>
</protein>
<dbReference type="EMBL" id="CP000449">
    <property type="protein sequence ID" value="ABI66689.1"/>
    <property type="molecule type" value="Genomic_DNA"/>
</dbReference>
<evidence type="ECO:0000313" key="3">
    <source>
        <dbReference type="Proteomes" id="UP000001964"/>
    </source>
</evidence>